<evidence type="ECO:0000256" key="1">
    <source>
        <dbReference type="ARBA" id="ARBA00023054"/>
    </source>
</evidence>
<dbReference type="KEGG" id="hro:HELRODRAFT_158680"/>
<dbReference type="InParanoid" id="T1EN44"/>
<keyword evidence="5" id="KW-1185">Reference proteome</keyword>
<evidence type="ECO:0000313" key="4">
    <source>
        <dbReference type="EnsemblMetazoa" id="HelroP158680"/>
    </source>
</evidence>
<sequence>MEAFICWRHRNQIFQLSASGIGNLEAAIIQLMPTYLLPDKEEEIRDAYFRCPKENSRFLFVDMCQRLFQNRKRHEIVEHEKWYCDILSNEKKRERLIKSWIIDRNDLLKECSRIFDHTTKQALSNEIKNQHLQLEKEKSEALHKKLRNWRTSEKEKIEKMLKDLDEINSNVRKEIAAETTKKKEKDAKIKLKLNFSGWMYFGMSYPTSPSHLVSFD</sequence>
<dbReference type="CTD" id="20197994"/>
<reference evidence="4" key="3">
    <citation type="submission" date="2015-06" db="UniProtKB">
        <authorList>
            <consortium name="EnsemblMetazoa"/>
        </authorList>
    </citation>
    <scope>IDENTIFICATION</scope>
</reference>
<evidence type="ECO:0000313" key="5">
    <source>
        <dbReference type="Proteomes" id="UP000015101"/>
    </source>
</evidence>
<dbReference type="Proteomes" id="UP000015101">
    <property type="component" value="Unassembled WGS sequence"/>
</dbReference>
<evidence type="ECO:0000313" key="3">
    <source>
        <dbReference type="EMBL" id="ESO12213.1"/>
    </source>
</evidence>
<reference evidence="3 5" key="2">
    <citation type="journal article" date="2013" name="Nature">
        <title>Insights into bilaterian evolution from three spiralian genomes.</title>
        <authorList>
            <person name="Simakov O."/>
            <person name="Marletaz F."/>
            <person name="Cho S.J."/>
            <person name="Edsinger-Gonzales E."/>
            <person name="Havlak P."/>
            <person name="Hellsten U."/>
            <person name="Kuo D.H."/>
            <person name="Larsson T."/>
            <person name="Lv J."/>
            <person name="Arendt D."/>
            <person name="Savage R."/>
            <person name="Osoegawa K."/>
            <person name="de Jong P."/>
            <person name="Grimwood J."/>
            <person name="Chapman J.A."/>
            <person name="Shapiro H."/>
            <person name="Aerts A."/>
            <person name="Otillar R.P."/>
            <person name="Terry A.Y."/>
            <person name="Boore J.L."/>
            <person name="Grigoriev I.V."/>
            <person name="Lindberg D.R."/>
            <person name="Seaver E.C."/>
            <person name="Weisblat D.A."/>
            <person name="Putnam N.H."/>
            <person name="Rokhsar D.S."/>
        </authorList>
    </citation>
    <scope>NUCLEOTIDE SEQUENCE</scope>
</reference>
<dbReference type="HOGENOM" id="CLU_1278858_0_0_1"/>
<dbReference type="EMBL" id="KB095811">
    <property type="protein sequence ID" value="ESO12213.1"/>
    <property type="molecule type" value="Genomic_DNA"/>
</dbReference>
<dbReference type="InterPro" id="IPR039902">
    <property type="entry name" value="CCDC148/CCDC112"/>
</dbReference>
<protein>
    <submittedName>
        <fullName evidence="3 4">Uncharacterized protein</fullName>
    </submittedName>
</protein>
<gene>
    <name evidence="4" type="primary">20197994</name>
    <name evidence="3" type="ORF">HELRODRAFT_158680</name>
</gene>
<evidence type="ECO:0000256" key="2">
    <source>
        <dbReference type="SAM" id="Coils"/>
    </source>
</evidence>
<dbReference type="EMBL" id="AMQM01000101">
    <property type="status" value="NOT_ANNOTATED_CDS"/>
    <property type="molecule type" value="Genomic_DNA"/>
</dbReference>
<reference evidence="5" key="1">
    <citation type="submission" date="2012-12" db="EMBL/GenBank/DDBJ databases">
        <authorList>
            <person name="Hellsten U."/>
            <person name="Grimwood J."/>
            <person name="Chapman J.A."/>
            <person name="Shapiro H."/>
            <person name="Aerts A."/>
            <person name="Otillar R.P."/>
            <person name="Terry A.Y."/>
            <person name="Boore J.L."/>
            <person name="Simakov O."/>
            <person name="Marletaz F."/>
            <person name="Cho S.-J."/>
            <person name="Edsinger-Gonzales E."/>
            <person name="Havlak P."/>
            <person name="Kuo D.-H."/>
            <person name="Larsson T."/>
            <person name="Lv J."/>
            <person name="Arendt D."/>
            <person name="Savage R."/>
            <person name="Osoegawa K."/>
            <person name="de Jong P."/>
            <person name="Lindberg D.R."/>
            <person name="Seaver E.C."/>
            <person name="Weisblat D.A."/>
            <person name="Putnam N.H."/>
            <person name="Grigoriev I.V."/>
            <person name="Rokhsar D.S."/>
        </authorList>
    </citation>
    <scope>NUCLEOTIDE SEQUENCE</scope>
</reference>
<dbReference type="EnsemblMetazoa" id="HelroT158680">
    <property type="protein sequence ID" value="HelroP158680"/>
    <property type="gene ID" value="HelroG158680"/>
</dbReference>
<feature type="coiled-coil region" evidence="2">
    <location>
        <begin position="120"/>
        <end position="174"/>
    </location>
</feature>
<proteinExistence type="predicted"/>
<dbReference type="GeneID" id="20197994"/>
<accession>T1EN44</accession>
<dbReference type="PANTHER" id="PTHR21549">
    <property type="entry name" value="MUTATED IN BLADDER CANCER 1"/>
    <property type="match status" value="1"/>
</dbReference>
<dbReference type="RefSeq" id="XP_009008933.1">
    <property type="nucleotide sequence ID" value="XM_009010685.1"/>
</dbReference>
<dbReference type="AlphaFoldDB" id="T1EN44"/>
<organism evidence="4 5">
    <name type="scientific">Helobdella robusta</name>
    <name type="common">Californian leech</name>
    <dbReference type="NCBI Taxonomy" id="6412"/>
    <lineage>
        <taxon>Eukaryota</taxon>
        <taxon>Metazoa</taxon>
        <taxon>Spiralia</taxon>
        <taxon>Lophotrochozoa</taxon>
        <taxon>Annelida</taxon>
        <taxon>Clitellata</taxon>
        <taxon>Hirudinea</taxon>
        <taxon>Rhynchobdellida</taxon>
        <taxon>Glossiphoniidae</taxon>
        <taxon>Helobdella</taxon>
    </lineage>
</organism>
<dbReference type="OrthoDB" id="448087at2759"/>
<keyword evidence="1 2" id="KW-0175">Coiled coil</keyword>
<name>T1EN44_HELRO</name>